<dbReference type="OrthoDB" id="8775810at2759"/>
<feature type="compositionally biased region" description="Polar residues" evidence="8">
    <location>
        <begin position="510"/>
        <end position="524"/>
    </location>
</feature>
<feature type="region of interest" description="Disordered" evidence="8">
    <location>
        <begin position="287"/>
        <end position="332"/>
    </location>
</feature>
<feature type="compositionally biased region" description="Polar residues" evidence="8">
    <location>
        <begin position="97"/>
        <end position="135"/>
    </location>
</feature>
<dbReference type="GeneID" id="40723683"/>
<reference evidence="9 10" key="1">
    <citation type="submission" date="2019-05" db="EMBL/GenBank/DDBJ databases">
        <title>Sporisorium graminicola CBS 10092 draft sequencing and annotation.</title>
        <authorList>
            <person name="Solano-Gonzalez S."/>
            <person name="Caddick M.X."/>
            <person name="Darby A."/>
        </authorList>
    </citation>
    <scope>NUCLEOTIDE SEQUENCE [LARGE SCALE GENOMIC DNA]</scope>
    <source>
        <strain evidence="9 10">CBS 10092</strain>
    </source>
</reference>
<evidence type="ECO:0000313" key="9">
    <source>
        <dbReference type="EMBL" id="TKY90790.1"/>
    </source>
</evidence>
<dbReference type="Gene3D" id="1.10.10.1460">
    <property type="match status" value="1"/>
</dbReference>
<evidence type="ECO:0000256" key="1">
    <source>
        <dbReference type="ARBA" id="ARBA00004123"/>
    </source>
</evidence>
<keyword evidence="5 7" id="KW-0539">Nucleus</keyword>
<feature type="region of interest" description="Disordered" evidence="8">
    <location>
        <begin position="672"/>
        <end position="725"/>
    </location>
</feature>
<evidence type="ECO:0000256" key="8">
    <source>
        <dbReference type="SAM" id="MobiDB-lite"/>
    </source>
</evidence>
<comment type="caution">
    <text evidence="9">The sequence shown here is derived from an EMBL/GenBank/DDBJ whole genome shotgun (WGS) entry which is preliminary data.</text>
</comment>
<dbReference type="EMBL" id="SRRM01000002">
    <property type="protein sequence ID" value="TKY90790.1"/>
    <property type="molecule type" value="Genomic_DNA"/>
</dbReference>
<feature type="compositionally biased region" description="Acidic residues" evidence="8">
    <location>
        <begin position="320"/>
        <end position="329"/>
    </location>
</feature>
<dbReference type="PANTHER" id="PTHR28124">
    <property type="entry name" value="DNA REPLICATION REGULATOR SLD2"/>
    <property type="match status" value="1"/>
</dbReference>
<dbReference type="Proteomes" id="UP000306050">
    <property type="component" value="Chromosome SGRAM_1"/>
</dbReference>
<feature type="region of interest" description="Disordered" evidence="8">
    <location>
        <begin position="412"/>
        <end position="524"/>
    </location>
</feature>
<feature type="region of interest" description="Disordered" evidence="8">
    <location>
        <begin position="234"/>
        <end position="272"/>
    </location>
</feature>
<name>A0A4U7L1W3_9BASI</name>
<feature type="compositionally biased region" description="Polar residues" evidence="8">
    <location>
        <begin position="165"/>
        <end position="209"/>
    </location>
</feature>
<dbReference type="InterPro" id="IPR040203">
    <property type="entry name" value="Sld2"/>
</dbReference>
<dbReference type="GO" id="GO:1902977">
    <property type="term" value="P:mitotic DNA replication preinitiation complex assembly"/>
    <property type="evidence" value="ECO:0007669"/>
    <property type="project" value="TreeGrafter"/>
</dbReference>
<accession>A0A4U7L1W3</accession>
<evidence type="ECO:0000256" key="5">
    <source>
        <dbReference type="ARBA" id="ARBA00023242"/>
    </source>
</evidence>
<feature type="compositionally biased region" description="Low complexity" evidence="8">
    <location>
        <begin position="456"/>
        <end position="466"/>
    </location>
</feature>
<evidence type="ECO:0000256" key="4">
    <source>
        <dbReference type="ARBA" id="ARBA00022705"/>
    </source>
</evidence>
<dbReference type="KEGG" id="sgra:EX895_000788"/>
<dbReference type="GO" id="GO:0003688">
    <property type="term" value="F:DNA replication origin binding"/>
    <property type="evidence" value="ECO:0007669"/>
    <property type="project" value="TreeGrafter"/>
</dbReference>
<dbReference type="RefSeq" id="XP_029742775.1">
    <property type="nucleotide sequence ID" value="XM_029881389.1"/>
</dbReference>
<keyword evidence="4 7" id="KW-0235">DNA replication</keyword>
<evidence type="ECO:0000256" key="7">
    <source>
        <dbReference type="RuleBase" id="RU367067"/>
    </source>
</evidence>
<dbReference type="GO" id="GO:0031261">
    <property type="term" value="C:DNA replication preinitiation complex"/>
    <property type="evidence" value="ECO:0007669"/>
    <property type="project" value="TreeGrafter"/>
</dbReference>
<protein>
    <recommendedName>
        <fullName evidence="3 7">DNA replication regulator SLD2</fullName>
    </recommendedName>
</protein>
<proteinExistence type="inferred from homology"/>
<feature type="compositionally biased region" description="Low complexity" evidence="8">
    <location>
        <begin position="481"/>
        <end position="494"/>
    </location>
</feature>
<evidence type="ECO:0000256" key="2">
    <source>
        <dbReference type="ARBA" id="ARBA00007276"/>
    </source>
</evidence>
<feature type="region of interest" description="Disordered" evidence="8">
    <location>
        <begin position="41"/>
        <end position="216"/>
    </location>
</feature>
<gene>
    <name evidence="9" type="ORF">EX895_000788</name>
</gene>
<comment type="similarity">
    <text evidence="2 7">Belongs to the SLD2 family.</text>
</comment>
<keyword evidence="10" id="KW-1185">Reference proteome</keyword>
<evidence type="ECO:0000256" key="3">
    <source>
        <dbReference type="ARBA" id="ARBA00018363"/>
    </source>
</evidence>
<dbReference type="GO" id="GO:0003697">
    <property type="term" value="F:single-stranded DNA binding"/>
    <property type="evidence" value="ECO:0007669"/>
    <property type="project" value="TreeGrafter"/>
</dbReference>
<dbReference type="Pfam" id="PF11719">
    <property type="entry name" value="Drc1-Sld2"/>
    <property type="match status" value="1"/>
</dbReference>
<dbReference type="GO" id="GO:0000727">
    <property type="term" value="P:double-strand break repair via break-induced replication"/>
    <property type="evidence" value="ECO:0007669"/>
    <property type="project" value="TreeGrafter"/>
</dbReference>
<comment type="function">
    <text evidence="7">Has a role in the initiation of DNA replication. Required at S-phase checkpoint.</text>
</comment>
<dbReference type="InterPro" id="IPR021110">
    <property type="entry name" value="DNA_rep_checkpnt_protein"/>
</dbReference>
<evidence type="ECO:0000313" key="10">
    <source>
        <dbReference type="Proteomes" id="UP000306050"/>
    </source>
</evidence>
<comment type="subcellular location">
    <subcellularLocation>
        <location evidence="1 7">Nucleus</location>
    </subcellularLocation>
</comment>
<dbReference type="AlphaFoldDB" id="A0A4U7L1W3"/>
<evidence type="ECO:0000256" key="6">
    <source>
        <dbReference type="ARBA" id="ARBA00023306"/>
    </source>
</evidence>
<dbReference type="GO" id="GO:0006270">
    <property type="term" value="P:DNA replication initiation"/>
    <property type="evidence" value="ECO:0007669"/>
    <property type="project" value="UniProtKB-UniRule"/>
</dbReference>
<sequence>MEQLLRRELKSWQKAFKAQHGRDPTKRDILADPAIAGTYDTWQAAGGDVKAKSKSRSSTSSRSSDASSSKQRLDREEVSKTPSKRKPHSAATTTSTPSRNPFRTPTKSRCSPATATVTPGTGCSRNPFASPSKPSANEPVSPARSLIEVEMTPTRRSPLLDTFARRNNFTPTKSPSHTHHQQQYITSSPSKLRTTLEASLPSRRTPTKSPKSRAASDAALNAALVAYTPRTKARKRLRGEDVPPTPSARRVVSAGSVAVSRTDPRPVQRGLGTFGFASNRKLSVQEKGSAAAPSSGSVFSRERGGAQSNGKFASRGPGLGDEEEDEEMQTESPIKAVAKLRRSASSAKGFRPLFASPSSNHAPQNMLGVPPPTKSHAHQHMADDQDDADALMEDDSSSLPVGGLFAAEVQQRRLRRARETESSSLDTTGMMKRHKIRALVQLPSSNVSDNEDDGGAAHPASSSPASFCRAGALSSPHTELTVPSSTIRPTTTTTEHSFLSKQHSKVADETASSPTRGVEPVSSNIGIASEAGDALEDSAAERAVEASRIEGWRRVQRVELSDDDEPRGKVISITPYQRYGTLRTASSPLLPSSALVDEEEEDYAYTIPTRNRQVYAVDTTSSPGSDSDADADQTHASLAGLKLSPVRHARSKARERDRLLNSIFDPSAAKARTVFNPEARCGPLQPSTRIAESDYDDEDPKHPISTHAATLAHASDDDDDDDDWQQEVDEDFTFIDSEIELQDVA</sequence>
<feature type="compositionally biased region" description="Acidic residues" evidence="8">
    <location>
        <begin position="716"/>
        <end position="725"/>
    </location>
</feature>
<dbReference type="PANTHER" id="PTHR28124:SF1">
    <property type="entry name" value="DNA REPLICATION REGULATOR SLD2"/>
    <property type="match status" value="1"/>
</dbReference>
<organism evidence="9 10">
    <name type="scientific">Sporisorium graminicola</name>
    <dbReference type="NCBI Taxonomy" id="280036"/>
    <lineage>
        <taxon>Eukaryota</taxon>
        <taxon>Fungi</taxon>
        <taxon>Dikarya</taxon>
        <taxon>Basidiomycota</taxon>
        <taxon>Ustilaginomycotina</taxon>
        <taxon>Ustilaginomycetes</taxon>
        <taxon>Ustilaginales</taxon>
        <taxon>Ustilaginaceae</taxon>
        <taxon>Sporisorium</taxon>
    </lineage>
</organism>
<feature type="compositionally biased region" description="Low complexity" evidence="8">
    <location>
        <begin position="247"/>
        <end position="261"/>
    </location>
</feature>
<keyword evidence="6 7" id="KW-0131">Cell cycle</keyword>
<feature type="compositionally biased region" description="Low complexity" evidence="8">
    <location>
        <begin position="56"/>
        <end position="70"/>
    </location>
</feature>